<feature type="region of interest" description="Disordered" evidence="1">
    <location>
        <begin position="1"/>
        <end position="35"/>
    </location>
</feature>
<dbReference type="RefSeq" id="XP_002668487.1">
    <property type="nucleotide sequence ID" value="XM_002668441.1"/>
</dbReference>
<dbReference type="PANTHER" id="PTHR12463:SF1">
    <property type="entry name" value="2-OXOGLUTARATE AND FE-DEPENDENT OXYGENASE FAMILY PROTEIN"/>
    <property type="match status" value="1"/>
</dbReference>
<dbReference type="OrthoDB" id="271595at2759"/>
<dbReference type="GO" id="GO:0032451">
    <property type="term" value="F:demethylase activity"/>
    <property type="evidence" value="ECO:0007669"/>
    <property type="project" value="TreeGrafter"/>
</dbReference>
<dbReference type="InParanoid" id="D2W5A9"/>
<dbReference type="SUPFAM" id="SSF51197">
    <property type="entry name" value="Clavaminate synthase-like"/>
    <property type="match status" value="1"/>
</dbReference>
<dbReference type="EMBL" id="GG739044">
    <property type="protein sequence ID" value="EFC35743.1"/>
    <property type="molecule type" value="Genomic_DNA"/>
</dbReference>
<evidence type="ECO:0000259" key="2">
    <source>
        <dbReference type="PROSITE" id="PS51471"/>
    </source>
</evidence>
<evidence type="ECO:0000313" key="4">
    <source>
        <dbReference type="Proteomes" id="UP000006671"/>
    </source>
</evidence>
<name>D2W5A9_NAEGR</name>
<dbReference type="KEGG" id="ngr:NAEGRDRAFT_54771"/>
<feature type="compositionally biased region" description="Polar residues" evidence="1">
    <location>
        <begin position="1"/>
        <end position="12"/>
    </location>
</feature>
<feature type="compositionally biased region" description="Low complexity" evidence="1">
    <location>
        <begin position="21"/>
        <end position="35"/>
    </location>
</feature>
<dbReference type="PROSITE" id="PS51471">
    <property type="entry name" value="FE2OG_OXY"/>
    <property type="match status" value="1"/>
</dbReference>
<dbReference type="InterPro" id="IPR032857">
    <property type="entry name" value="ALKBH4"/>
</dbReference>
<organism evidence="4">
    <name type="scientific">Naegleria gruberi</name>
    <name type="common">Amoeba</name>
    <dbReference type="NCBI Taxonomy" id="5762"/>
    <lineage>
        <taxon>Eukaryota</taxon>
        <taxon>Discoba</taxon>
        <taxon>Heterolobosea</taxon>
        <taxon>Tetramitia</taxon>
        <taxon>Eutetramitia</taxon>
        <taxon>Vahlkampfiidae</taxon>
        <taxon>Naegleria</taxon>
    </lineage>
</organism>
<dbReference type="AlphaFoldDB" id="D2W5A9"/>
<protein>
    <submittedName>
        <fullName evidence="3">Predicted protein</fullName>
    </submittedName>
</protein>
<dbReference type="GO" id="GO:0070988">
    <property type="term" value="P:demethylation"/>
    <property type="evidence" value="ECO:0007669"/>
    <property type="project" value="InterPro"/>
</dbReference>
<accession>D2W5A9</accession>
<gene>
    <name evidence="3" type="ORF">NAEGRDRAFT_54771</name>
</gene>
<dbReference type="Proteomes" id="UP000006671">
    <property type="component" value="Unassembled WGS sequence"/>
</dbReference>
<evidence type="ECO:0000313" key="3">
    <source>
        <dbReference type="EMBL" id="EFC35743.1"/>
    </source>
</evidence>
<evidence type="ECO:0000256" key="1">
    <source>
        <dbReference type="SAM" id="MobiDB-lite"/>
    </source>
</evidence>
<dbReference type="GeneID" id="8847918"/>
<sequence>MATTESTLSSTEKCCCGGDDSSSMSTSSTPSNSISTTVEPHMVEYNSLTGCKELFSTNPNVVVPGAIYIKNYISEEEEERIMKLIDSKAWCHEICRRTQMYGYTYYHTRHNLPTMQPVNESSSNYQHLDLKEFDWLIERLVERDGLYKTDYGNPTQCLVNEYIGTQGISSHVDNPGPFGDIITLVSLNKPIYMVLKLASNENIQTKILLEPRSLFVMKDDSRFKWKHGITHMKQVYVPSTGETLIRDENYRRVSLTFRFIKTDGTKKVTNEDPNADALW</sequence>
<dbReference type="InterPro" id="IPR037151">
    <property type="entry name" value="AlkB-like_sf"/>
</dbReference>
<dbReference type="VEuPathDB" id="AmoebaDB:NAEGRDRAFT_54771"/>
<reference evidence="3 4" key="1">
    <citation type="journal article" date="2010" name="Cell">
        <title>The genome of Naegleria gruberi illuminates early eukaryotic versatility.</title>
        <authorList>
            <person name="Fritz-Laylin L.K."/>
            <person name="Prochnik S.E."/>
            <person name="Ginger M.L."/>
            <person name="Dacks J.B."/>
            <person name="Carpenter M.L."/>
            <person name="Field M.C."/>
            <person name="Kuo A."/>
            <person name="Paredez A."/>
            <person name="Chapman J."/>
            <person name="Pham J."/>
            <person name="Shu S."/>
            <person name="Neupane R."/>
            <person name="Cipriano M."/>
            <person name="Mancuso J."/>
            <person name="Tu H."/>
            <person name="Salamov A."/>
            <person name="Lindquist E."/>
            <person name="Shapiro H."/>
            <person name="Lucas S."/>
            <person name="Grigoriev I.V."/>
            <person name="Cande W.Z."/>
            <person name="Fulton C."/>
            <person name="Rokhsar D.S."/>
            <person name="Dawson S.C."/>
        </authorList>
    </citation>
    <scope>NUCLEOTIDE SEQUENCE [LARGE SCALE GENOMIC DNA]</scope>
    <source>
        <strain evidence="3 4">NEG-M</strain>
    </source>
</reference>
<dbReference type="eggNOG" id="KOG4176">
    <property type="taxonomic scope" value="Eukaryota"/>
</dbReference>
<dbReference type="Pfam" id="PF13532">
    <property type="entry name" value="2OG-FeII_Oxy_2"/>
    <property type="match status" value="1"/>
</dbReference>
<dbReference type="STRING" id="5762.D2W5A9"/>
<dbReference type="Gene3D" id="2.60.120.590">
    <property type="entry name" value="Alpha-ketoglutarate-dependent dioxygenase AlkB-like"/>
    <property type="match status" value="1"/>
</dbReference>
<feature type="domain" description="Fe2OG dioxygenase" evidence="2">
    <location>
        <begin position="153"/>
        <end position="261"/>
    </location>
</feature>
<dbReference type="InterPro" id="IPR027450">
    <property type="entry name" value="AlkB-like"/>
</dbReference>
<dbReference type="GO" id="GO:0016491">
    <property type="term" value="F:oxidoreductase activity"/>
    <property type="evidence" value="ECO:0007669"/>
    <property type="project" value="TreeGrafter"/>
</dbReference>
<proteinExistence type="predicted"/>
<dbReference type="InterPro" id="IPR005123">
    <property type="entry name" value="Oxoglu/Fe-dep_dioxygenase_dom"/>
</dbReference>
<dbReference type="PANTHER" id="PTHR12463">
    <property type="entry name" value="OXYGENASE-RELATED"/>
    <property type="match status" value="1"/>
</dbReference>
<dbReference type="OMA" id="AHVENFR"/>
<keyword evidence="4" id="KW-1185">Reference proteome</keyword>